<reference evidence="1" key="1">
    <citation type="submission" date="2020-08" db="EMBL/GenBank/DDBJ databases">
        <title>Multicomponent nature underlies the extraordinary mechanical properties of spider dragline silk.</title>
        <authorList>
            <person name="Kono N."/>
            <person name="Nakamura H."/>
            <person name="Mori M."/>
            <person name="Yoshida Y."/>
            <person name="Ohtoshi R."/>
            <person name="Malay A.D."/>
            <person name="Moran D.A.P."/>
            <person name="Tomita M."/>
            <person name="Numata K."/>
            <person name="Arakawa K."/>
        </authorList>
    </citation>
    <scope>NUCLEOTIDE SEQUENCE</scope>
</reference>
<evidence type="ECO:0000313" key="2">
    <source>
        <dbReference type="Proteomes" id="UP000886998"/>
    </source>
</evidence>
<protein>
    <submittedName>
        <fullName evidence="1">Uncharacterized protein</fullName>
    </submittedName>
</protein>
<accession>A0A8X6XDV7</accession>
<gene>
    <name evidence="1" type="ORF">TNIN_29811</name>
</gene>
<dbReference type="AlphaFoldDB" id="A0A8X6XDV7"/>
<dbReference type="Proteomes" id="UP000886998">
    <property type="component" value="Unassembled WGS sequence"/>
</dbReference>
<sequence length="96" mass="11512">MKRSYCLLKKVKENESSERIELASGDYRKETSTERKSETNSLRNIYMVKEKEYQFDELSQMIDTSMKQLDWTNIRRPSEANQTRWKLSLPSAPWWG</sequence>
<dbReference type="EMBL" id="BMAV01007635">
    <property type="protein sequence ID" value="GFY50684.1"/>
    <property type="molecule type" value="Genomic_DNA"/>
</dbReference>
<organism evidence="1 2">
    <name type="scientific">Trichonephila inaurata madagascariensis</name>
    <dbReference type="NCBI Taxonomy" id="2747483"/>
    <lineage>
        <taxon>Eukaryota</taxon>
        <taxon>Metazoa</taxon>
        <taxon>Ecdysozoa</taxon>
        <taxon>Arthropoda</taxon>
        <taxon>Chelicerata</taxon>
        <taxon>Arachnida</taxon>
        <taxon>Araneae</taxon>
        <taxon>Araneomorphae</taxon>
        <taxon>Entelegynae</taxon>
        <taxon>Araneoidea</taxon>
        <taxon>Nephilidae</taxon>
        <taxon>Trichonephila</taxon>
        <taxon>Trichonephila inaurata</taxon>
    </lineage>
</organism>
<name>A0A8X6XDV7_9ARAC</name>
<evidence type="ECO:0000313" key="1">
    <source>
        <dbReference type="EMBL" id="GFY50684.1"/>
    </source>
</evidence>
<proteinExistence type="predicted"/>
<keyword evidence="2" id="KW-1185">Reference proteome</keyword>
<comment type="caution">
    <text evidence="1">The sequence shown here is derived from an EMBL/GenBank/DDBJ whole genome shotgun (WGS) entry which is preliminary data.</text>
</comment>